<dbReference type="GO" id="GO:0006438">
    <property type="term" value="P:valyl-tRNA aminoacylation"/>
    <property type="evidence" value="ECO:0007669"/>
    <property type="project" value="UniProtKB-UniRule"/>
</dbReference>
<evidence type="ECO:0000256" key="2">
    <source>
        <dbReference type="ARBA" id="ARBA00011245"/>
    </source>
</evidence>
<reference evidence="17" key="1">
    <citation type="submission" date="2016-04" db="EMBL/GenBank/DDBJ databases">
        <title>The genome sequence project of a novel Fervidobacterium isolate from a hot spring in Thailand.</title>
        <authorList>
            <person name="Gonzalez J.M."/>
            <person name="Cuecas A."/>
            <person name="Kanoksilapatham W."/>
        </authorList>
    </citation>
    <scope>NUCLEOTIDE SEQUENCE [LARGE SCALE GENOMIC DNA]</scope>
    <source>
        <strain evidence="17">FC2004</strain>
    </source>
</reference>
<dbReference type="Pfam" id="PF08264">
    <property type="entry name" value="Anticodon_1"/>
    <property type="match status" value="1"/>
</dbReference>
<dbReference type="PANTHER" id="PTHR11946:SF93">
    <property type="entry name" value="VALINE--TRNA LIGASE, CHLOROPLASTIC_MITOCHONDRIAL 2"/>
    <property type="match status" value="1"/>
</dbReference>
<evidence type="ECO:0000259" key="14">
    <source>
        <dbReference type="Pfam" id="PF08264"/>
    </source>
</evidence>
<dbReference type="GO" id="GO:0005524">
    <property type="term" value="F:ATP binding"/>
    <property type="evidence" value="ECO:0007669"/>
    <property type="project" value="UniProtKB-UniRule"/>
</dbReference>
<dbReference type="InterPro" id="IPR002303">
    <property type="entry name" value="Valyl-tRNA_ligase"/>
</dbReference>
<feature type="domain" description="Methionyl/Valyl/Leucyl/Isoleucyl-tRNA synthetase anticodon-binding" evidence="14">
    <location>
        <begin position="604"/>
        <end position="746"/>
    </location>
</feature>
<dbReference type="InterPro" id="IPR009080">
    <property type="entry name" value="tRNAsynth_Ia_anticodon-bd"/>
</dbReference>
<evidence type="ECO:0000256" key="1">
    <source>
        <dbReference type="ARBA" id="ARBA00004496"/>
    </source>
</evidence>
<evidence type="ECO:0000313" key="17">
    <source>
        <dbReference type="Proteomes" id="UP000094570"/>
    </source>
</evidence>
<dbReference type="GO" id="GO:0004832">
    <property type="term" value="F:valine-tRNA ligase activity"/>
    <property type="evidence" value="ECO:0007669"/>
    <property type="project" value="UniProtKB-UniRule"/>
</dbReference>
<keyword evidence="7 12" id="KW-0648">Protein biosynthesis</keyword>
<name>A0A1E3G311_9BACT</name>
<keyword evidence="3 12" id="KW-0963">Cytoplasm</keyword>
<dbReference type="FunFam" id="1.10.287.380:FF:000001">
    <property type="entry name" value="Valine--tRNA ligase"/>
    <property type="match status" value="1"/>
</dbReference>
<dbReference type="GO" id="GO:0002161">
    <property type="term" value="F:aminoacyl-tRNA deacylase activity"/>
    <property type="evidence" value="ECO:0007669"/>
    <property type="project" value="InterPro"/>
</dbReference>
<dbReference type="NCBIfam" id="TIGR00422">
    <property type="entry name" value="valS"/>
    <property type="match status" value="1"/>
</dbReference>
<dbReference type="FunFam" id="3.40.50.620:FF:000032">
    <property type="entry name" value="Valine--tRNA ligase"/>
    <property type="match status" value="1"/>
</dbReference>
<dbReference type="InterPro" id="IPR014729">
    <property type="entry name" value="Rossmann-like_a/b/a_fold"/>
</dbReference>
<keyword evidence="17" id="KW-1185">Reference proteome</keyword>
<dbReference type="Gene3D" id="3.40.50.620">
    <property type="entry name" value="HUPs"/>
    <property type="match status" value="2"/>
</dbReference>
<dbReference type="FunFam" id="3.90.740.10:FF:000005">
    <property type="entry name" value="Valine--tRNA ligase, mitochondrial"/>
    <property type="match status" value="1"/>
</dbReference>
<sequence>MMEIGTRYEPQNLEMKWYRVWLEKGYFTPKGTGPKYSIVIPPPNITGRIHMGHALNITIQDIISRFRRMQGYDVMWLPGEDHAGIATQTAVEKYLATQGKNRRDFTREQFLEIVWDWANKYRKEIKSQIMSIGASVDWTRERFTLDEGLSRAVRKVFVDLYKKGLIYKGKYIVNWCHRCGTVLSDEEVEYIEEEGALYYIKYPIKGEDDYVVIATTRPETMLGDTAVAVHPSDERYKHLIGKTAILPLVGRELPIIADNYVDPSFGTGALKVTPAHDPNDYLIGQRHNLPFVDIFDEHIIVNENGGKFKGLTAQEARKAVVAELEEQGYLLKIEKIKHAVGHCYRCETVVEPRLMDQWFVSMKPLAKRAIEAVENGEIRFIPERWKKVYLNWMYDIRDWCISRQLWWGHRIPVWQCQDCGHYNVSEEDPTSCEKCGSQNLKQDEDVLDTWFSSALWPFSTMGWPEKTADLERYYPTDVLVTGFDIIFFWVARMIMMGYEFMGEKPFHEVYIHQLVRDKYGRKMSKSLGNGIDPLEVIEEYGADPMRFTLAILAAQGRDLKLDVRFFDTYKKFANKIWNATRFVLMNLDDYEKTEIDISRLKLVDRWILSRLQKTVEKVTKALEEYDFNIAAGEIYNFFWDELCDWYIEAVKSRLKTDEKKLVQNLLVYVLDTSLRLLHPFMPFLTEELWTKLPVDGESLVIAKWPEVRKEFVDQRSEERFEQLMAIIRGIRNVRAEVNVPQSTKVATYVKGILNEEEIGYVQFLGNVEKVEFVSERPQGSATAYVSTDLEVYVSLGELVDIGSEISRLRKKVEKLKADAEKFAKKLADENFLNNAPEDVVEETREKYRTMTEQIERIEQIISDLEGNRA</sequence>
<feature type="short sequence motif" description="'HIGH' region" evidence="12">
    <location>
        <begin position="43"/>
        <end position="53"/>
    </location>
</feature>
<dbReference type="PANTHER" id="PTHR11946">
    <property type="entry name" value="VALYL-TRNA SYNTHETASES"/>
    <property type="match status" value="1"/>
</dbReference>
<keyword evidence="4 12" id="KW-0436">Ligase</keyword>
<dbReference type="PRINTS" id="PR00986">
    <property type="entry name" value="TRNASYNTHVAL"/>
</dbReference>
<dbReference type="HAMAP" id="MF_02004">
    <property type="entry name" value="Val_tRNA_synth_type1"/>
    <property type="match status" value="1"/>
</dbReference>
<dbReference type="Proteomes" id="UP000094570">
    <property type="component" value="Unassembled WGS sequence"/>
</dbReference>
<dbReference type="Pfam" id="PF00133">
    <property type="entry name" value="tRNA-synt_1"/>
    <property type="match status" value="1"/>
</dbReference>
<evidence type="ECO:0000256" key="10">
    <source>
        <dbReference type="ARBA" id="ARBA00047552"/>
    </source>
</evidence>
<dbReference type="SUPFAM" id="SSF46589">
    <property type="entry name" value="tRNA-binding arm"/>
    <property type="match status" value="1"/>
</dbReference>
<evidence type="ECO:0000313" key="16">
    <source>
        <dbReference type="EMBL" id="ODN30686.1"/>
    </source>
</evidence>
<dbReference type="SUPFAM" id="SSF52374">
    <property type="entry name" value="Nucleotidylyl transferase"/>
    <property type="match status" value="1"/>
</dbReference>
<comment type="domain">
    <text evidence="12">ValRS has two distinct active sites: one for aminoacylation and one for editing. The misactivated threonine is translocated from the active site to the editing site.</text>
</comment>
<feature type="coiled-coil region" evidence="12">
    <location>
        <begin position="798"/>
        <end position="867"/>
    </location>
</feature>
<evidence type="ECO:0000256" key="3">
    <source>
        <dbReference type="ARBA" id="ARBA00022490"/>
    </source>
</evidence>
<keyword evidence="5 12" id="KW-0547">Nucleotide-binding</keyword>
<dbReference type="InterPro" id="IPR002300">
    <property type="entry name" value="aa-tRNA-synth_Ia"/>
</dbReference>
<proteinExistence type="inferred from homology"/>
<evidence type="ECO:0000256" key="6">
    <source>
        <dbReference type="ARBA" id="ARBA00022840"/>
    </source>
</evidence>
<gene>
    <name evidence="12" type="primary">valS</name>
    <name evidence="16" type="ORF">A4H02_03890</name>
</gene>
<feature type="domain" description="Valyl-tRNA synthetase tRNA-binding arm" evidence="15">
    <location>
        <begin position="800"/>
        <end position="864"/>
    </location>
</feature>
<comment type="subcellular location">
    <subcellularLocation>
        <location evidence="1 12">Cytoplasm</location>
    </subcellularLocation>
</comment>
<dbReference type="NCBIfam" id="NF004349">
    <property type="entry name" value="PRK05729.1"/>
    <property type="match status" value="1"/>
</dbReference>
<evidence type="ECO:0000256" key="9">
    <source>
        <dbReference type="ARBA" id="ARBA00023146"/>
    </source>
</evidence>
<dbReference type="Pfam" id="PF10458">
    <property type="entry name" value="Val_tRNA-synt_C"/>
    <property type="match status" value="1"/>
</dbReference>
<dbReference type="SUPFAM" id="SSF50677">
    <property type="entry name" value="ValRS/IleRS/LeuRS editing domain"/>
    <property type="match status" value="1"/>
</dbReference>
<evidence type="ECO:0000259" key="15">
    <source>
        <dbReference type="Pfam" id="PF10458"/>
    </source>
</evidence>
<dbReference type="Gene3D" id="1.10.730.10">
    <property type="entry name" value="Isoleucyl-tRNA Synthetase, Domain 1"/>
    <property type="match status" value="1"/>
</dbReference>
<accession>A0A1E3G311</accession>
<evidence type="ECO:0000256" key="7">
    <source>
        <dbReference type="ARBA" id="ARBA00022917"/>
    </source>
</evidence>
<feature type="binding site" evidence="12">
    <location>
        <position position="525"/>
    </location>
    <ligand>
        <name>ATP</name>
        <dbReference type="ChEBI" id="CHEBI:30616"/>
    </ligand>
</feature>
<comment type="subunit">
    <text evidence="2 12">Monomer.</text>
</comment>
<dbReference type="InterPro" id="IPR013155">
    <property type="entry name" value="M/V/L/I-tRNA-synth_anticd-bd"/>
</dbReference>
<dbReference type="RefSeq" id="WP_069292863.1">
    <property type="nucleotide sequence ID" value="NZ_CP140110.1"/>
</dbReference>
<dbReference type="EC" id="6.1.1.9" evidence="12"/>
<keyword evidence="8 12" id="KW-0175">Coiled coil</keyword>
<evidence type="ECO:0000256" key="11">
    <source>
        <dbReference type="ARBA" id="ARBA00060830"/>
    </source>
</evidence>
<evidence type="ECO:0000256" key="8">
    <source>
        <dbReference type="ARBA" id="ARBA00023054"/>
    </source>
</evidence>
<comment type="function">
    <text evidence="12">Catalyzes the attachment of valine to tRNA(Val). As ValRS can inadvertently accommodate and process structurally similar amino acids such as threonine, to avoid such errors, it has a 'posttransfer' editing activity that hydrolyzes mischarged Thr-tRNA(Val) in a tRNA-dependent manner.</text>
</comment>
<dbReference type="InterPro" id="IPR010978">
    <property type="entry name" value="tRNA-bd_arm"/>
</dbReference>
<dbReference type="InterPro" id="IPR019499">
    <property type="entry name" value="Val-tRNA_synth_tRNA-bd"/>
</dbReference>
<evidence type="ECO:0000256" key="5">
    <source>
        <dbReference type="ARBA" id="ARBA00022741"/>
    </source>
</evidence>
<evidence type="ECO:0000256" key="4">
    <source>
        <dbReference type="ARBA" id="ARBA00022598"/>
    </source>
</evidence>
<dbReference type="AlphaFoldDB" id="A0A1E3G311"/>
<evidence type="ECO:0000256" key="12">
    <source>
        <dbReference type="HAMAP-Rule" id="MF_02004"/>
    </source>
</evidence>
<comment type="domain">
    <text evidence="12">The C-terminal coiled-coil domain is crucial for aminoacylation activity.</text>
</comment>
<feature type="short sequence motif" description="'KMSKS' region" evidence="12">
    <location>
        <begin position="522"/>
        <end position="526"/>
    </location>
</feature>
<comment type="similarity">
    <text evidence="11 12">Belongs to the class-I aminoacyl-tRNA synthetase family. ValS type 1 subfamily.</text>
</comment>
<dbReference type="InterPro" id="IPR009008">
    <property type="entry name" value="Val/Leu/Ile-tRNA-synth_edit"/>
</dbReference>
<dbReference type="Gene3D" id="1.10.287.380">
    <property type="entry name" value="Valyl-tRNA synthetase, C-terminal domain"/>
    <property type="match status" value="1"/>
</dbReference>
<dbReference type="CDD" id="cd07962">
    <property type="entry name" value="Anticodon_Ia_Val"/>
    <property type="match status" value="1"/>
</dbReference>
<dbReference type="EMBL" id="LWAF01000004">
    <property type="protein sequence ID" value="ODN30686.1"/>
    <property type="molecule type" value="Genomic_DNA"/>
</dbReference>
<dbReference type="PROSITE" id="PS00178">
    <property type="entry name" value="AA_TRNA_LIGASE_I"/>
    <property type="match status" value="1"/>
</dbReference>
<organism evidence="16 17">
    <name type="scientific">Fervidobacterium thailandense</name>
    <dbReference type="NCBI Taxonomy" id="1008305"/>
    <lineage>
        <taxon>Bacteria</taxon>
        <taxon>Thermotogati</taxon>
        <taxon>Thermotogota</taxon>
        <taxon>Thermotogae</taxon>
        <taxon>Thermotogales</taxon>
        <taxon>Fervidobacteriaceae</taxon>
        <taxon>Fervidobacterium</taxon>
    </lineage>
</organism>
<evidence type="ECO:0000259" key="13">
    <source>
        <dbReference type="Pfam" id="PF00133"/>
    </source>
</evidence>
<dbReference type="STRING" id="1008305.A4H02_03890"/>
<keyword evidence="9 12" id="KW-0030">Aminoacyl-tRNA synthetase</keyword>
<protein>
    <recommendedName>
        <fullName evidence="12">Valine--tRNA ligase</fullName>
        <ecNumber evidence="12">6.1.1.9</ecNumber>
    </recommendedName>
    <alternativeName>
        <fullName evidence="12">Valyl-tRNA synthetase</fullName>
        <shortName evidence="12">ValRS</shortName>
    </alternativeName>
</protein>
<dbReference type="InterPro" id="IPR001412">
    <property type="entry name" value="aa-tRNA-synth_I_CS"/>
</dbReference>
<dbReference type="InterPro" id="IPR037118">
    <property type="entry name" value="Val-tRNA_synth_C_sf"/>
</dbReference>
<dbReference type="GO" id="GO:0005829">
    <property type="term" value="C:cytosol"/>
    <property type="evidence" value="ECO:0007669"/>
    <property type="project" value="TreeGrafter"/>
</dbReference>
<dbReference type="FunFam" id="1.10.730.10:FF:000014">
    <property type="entry name" value="Valine--tRNA ligase"/>
    <property type="match status" value="1"/>
</dbReference>
<dbReference type="InterPro" id="IPR033705">
    <property type="entry name" value="Anticodon_Ia_Val"/>
</dbReference>
<comment type="caution">
    <text evidence="16">The sequence shown here is derived from an EMBL/GenBank/DDBJ whole genome shotgun (WGS) entry which is preliminary data.</text>
</comment>
<keyword evidence="6 12" id="KW-0067">ATP-binding</keyword>
<dbReference type="FunFam" id="3.40.50.620:FF:000098">
    <property type="entry name" value="Valine--tRNA ligase"/>
    <property type="match status" value="1"/>
</dbReference>
<comment type="catalytic activity">
    <reaction evidence="10 12">
        <text>tRNA(Val) + L-valine + ATP = L-valyl-tRNA(Val) + AMP + diphosphate</text>
        <dbReference type="Rhea" id="RHEA:10704"/>
        <dbReference type="Rhea" id="RHEA-COMP:9672"/>
        <dbReference type="Rhea" id="RHEA-COMP:9708"/>
        <dbReference type="ChEBI" id="CHEBI:30616"/>
        <dbReference type="ChEBI" id="CHEBI:33019"/>
        <dbReference type="ChEBI" id="CHEBI:57762"/>
        <dbReference type="ChEBI" id="CHEBI:78442"/>
        <dbReference type="ChEBI" id="CHEBI:78537"/>
        <dbReference type="ChEBI" id="CHEBI:456215"/>
        <dbReference type="EC" id="6.1.1.9"/>
    </reaction>
</comment>
<feature type="domain" description="Aminoacyl-tRNA synthetase class Ia" evidence="13">
    <location>
        <begin position="16"/>
        <end position="562"/>
    </location>
</feature>
<dbReference type="SUPFAM" id="SSF47323">
    <property type="entry name" value="Anticodon-binding domain of a subclass of class I aminoacyl-tRNA synthetases"/>
    <property type="match status" value="1"/>
</dbReference>
<dbReference type="CDD" id="cd00817">
    <property type="entry name" value="ValRS_core"/>
    <property type="match status" value="1"/>
</dbReference>